<dbReference type="AlphaFoldDB" id="A0A645HTD3"/>
<comment type="caution">
    <text evidence="2">The sequence shown here is derived from an EMBL/GenBank/DDBJ whole genome shotgun (WGS) entry which is preliminary data.</text>
</comment>
<accession>A0A645HTD3</accession>
<organism evidence="2">
    <name type="scientific">bioreactor metagenome</name>
    <dbReference type="NCBI Taxonomy" id="1076179"/>
    <lineage>
        <taxon>unclassified sequences</taxon>
        <taxon>metagenomes</taxon>
        <taxon>ecological metagenomes</taxon>
    </lineage>
</organism>
<sequence>MALPACDGVSDQPAQQNPQNIGGETDAHDSGRVFMKLQHFPQDTPPKQVVHAAGAQHQGIDHQIIRP</sequence>
<feature type="region of interest" description="Disordered" evidence="1">
    <location>
        <begin position="43"/>
        <end position="67"/>
    </location>
</feature>
<proteinExistence type="predicted"/>
<feature type="compositionally biased region" description="Polar residues" evidence="1">
    <location>
        <begin position="12"/>
        <end position="22"/>
    </location>
</feature>
<evidence type="ECO:0000313" key="2">
    <source>
        <dbReference type="EMBL" id="MPN39414.1"/>
    </source>
</evidence>
<evidence type="ECO:0000256" key="1">
    <source>
        <dbReference type="SAM" id="MobiDB-lite"/>
    </source>
</evidence>
<protein>
    <submittedName>
        <fullName evidence="2">Uncharacterized protein</fullName>
    </submittedName>
</protein>
<gene>
    <name evidence="2" type="ORF">SDC9_186942</name>
</gene>
<feature type="region of interest" description="Disordered" evidence="1">
    <location>
        <begin position="1"/>
        <end position="29"/>
    </location>
</feature>
<dbReference type="EMBL" id="VSSQ01095209">
    <property type="protein sequence ID" value="MPN39414.1"/>
    <property type="molecule type" value="Genomic_DNA"/>
</dbReference>
<name>A0A645HTD3_9ZZZZ</name>
<reference evidence="2" key="1">
    <citation type="submission" date="2019-08" db="EMBL/GenBank/DDBJ databases">
        <authorList>
            <person name="Kucharzyk K."/>
            <person name="Murdoch R.W."/>
            <person name="Higgins S."/>
            <person name="Loffler F."/>
        </authorList>
    </citation>
    <scope>NUCLEOTIDE SEQUENCE</scope>
</reference>